<proteinExistence type="predicted"/>
<organism evidence="1 2">
    <name type="scientific">Prevotella pallens</name>
    <dbReference type="NCBI Taxonomy" id="60133"/>
    <lineage>
        <taxon>Bacteria</taxon>
        <taxon>Pseudomonadati</taxon>
        <taxon>Bacteroidota</taxon>
        <taxon>Bacteroidia</taxon>
        <taxon>Bacteroidales</taxon>
        <taxon>Prevotellaceae</taxon>
        <taxon>Prevotella</taxon>
    </lineage>
</organism>
<accession>A0A379F0Q2</accession>
<evidence type="ECO:0000313" key="1">
    <source>
        <dbReference type="EMBL" id="SUC12219.1"/>
    </source>
</evidence>
<dbReference type="EMBL" id="UGTP01000001">
    <property type="protein sequence ID" value="SUC12219.1"/>
    <property type="molecule type" value="Genomic_DNA"/>
</dbReference>
<dbReference type="AlphaFoldDB" id="A0A379F0Q2"/>
<evidence type="ECO:0000313" key="2">
    <source>
        <dbReference type="Proteomes" id="UP000254235"/>
    </source>
</evidence>
<name>A0A379F0Q2_9BACT</name>
<gene>
    <name evidence="1" type="ORF">NCTC13043_00816</name>
</gene>
<protein>
    <submittedName>
        <fullName evidence="1">Uncharacterized protein</fullName>
    </submittedName>
</protein>
<reference evidence="1 2" key="1">
    <citation type="submission" date="2018-06" db="EMBL/GenBank/DDBJ databases">
        <authorList>
            <consortium name="Pathogen Informatics"/>
            <person name="Doyle S."/>
        </authorList>
    </citation>
    <scope>NUCLEOTIDE SEQUENCE [LARGE SCALE GENOMIC DNA]</scope>
    <source>
        <strain evidence="1 2">NCTC13043</strain>
    </source>
</reference>
<dbReference type="Proteomes" id="UP000254235">
    <property type="component" value="Unassembled WGS sequence"/>
</dbReference>
<sequence length="42" mass="4973">MAGRGVIYHLPEQKKKQPKYDEGKESYPYITLQFCKDNIVKK</sequence>